<dbReference type="PANTHER" id="PTHR33221:SF4">
    <property type="entry name" value="HTH-TYPE TRANSCRIPTIONAL REPRESSOR NSRR"/>
    <property type="match status" value="1"/>
</dbReference>
<dbReference type="RefSeq" id="WP_165096383.1">
    <property type="nucleotide sequence ID" value="NZ_CP049056.1"/>
</dbReference>
<evidence type="ECO:0000313" key="3">
    <source>
        <dbReference type="Proteomes" id="UP000503336"/>
    </source>
</evidence>
<dbReference type="Gene3D" id="1.10.10.10">
    <property type="entry name" value="Winged helix-like DNA-binding domain superfamily/Winged helix DNA-binding domain"/>
    <property type="match status" value="1"/>
</dbReference>
<dbReference type="AlphaFoldDB" id="A0A7L5BUU5"/>
<dbReference type="InterPro" id="IPR036388">
    <property type="entry name" value="WH-like_DNA-bd_sf"/>
</dbReference>
<dbReference type="PROSITE" id="PS51197">
    <property type="entry name" value="HTH_RRF2_2"/>
    <property type="match status" value="1"/>
</dbReference>
<dbReference type="GO" id="GO:0003700">
    <property type="term" value="F:DNA-binding transcription factor activity"/>
    <property type="evidence" value="ECO:0007669"/>
    <property type="project" value="TreeGrafter"/>
</dbReference>
<dbReference type="KEGG" id="hdh:G5B40_06195"/>
<keyword evidence="3" id="KW-1185">Reference proteome</keyword>
<evidence type="ECO:0000256" key="1">
    <source>
        <dbReference type="ARBA" id="ARBA00023125"/>
    </source>
</evidence>
<dbReference type="NCBIfam" id="TIGR00738">
    <property type="entry name" value="rrf2_super"/>
    <property type="match status" value="1"/>
</dbReference>
<dbReference type="InterPro" id="IPR000944">
    <property type="entry name" value="Tscrpt_reg_Rrf2"/>
</dbReference>
<dbReference type="SUPFAM" id="SSF46785">
    <property type="entry name" value="Winged helix' DNA-binding domain"/>
    <property type="match status" value="1"/>
</dbReference>
<name>A0A7L5BUU5_9RHOB</name>
<evidence type="ECO:0000313" key="2">
    <source>
        <dbReference type="EMBL" id="QIE55081.1"/>
    </source>
</evidence>
<sequence length="154" mass="17326">MQLSVYTDYALRLMMRLALSPDRLVTIQEVADDYGISRNHLMKIAVDLGRHGYVESVRGRAGGMRLAMPPRQINLGEVVRKTEENLRIVECFDQRRDTCVISGVCGLRGVLAEATDAFLAVLDRHTLRDLMREPHMLGRVFEGRKAGEATRGLT</sequence>
<accession>A0A7L5BUU5</accession>
<gene>
    <name evidence="2" type="ORF">G5B40_06195</name>
</gene>
<dbReference type="PANTHER" id="PTHR33221">
    <property type="entry name" value="WINGED HELIX-TURN-HELIX TRANSCRIPTIONAL REGULATOR, RRF2 FAMILY"/>
    <property type="match status" value="1"/>
</dbReference>
<organism evidence="2 3">
    <name type="scientific">Pikeienuella piscinae</name>
    <dbReference type="NCBI Taxonomy" id="2748098"/>
    <lineage>
        <taxon>Bacteria</taxon>
        <taxon>Pseudomonadati</taxon>
        <taxon>Pseudomonadota</taxon>
        <taxon>Alphaproteobacteria</taxon>
        <taxon>Rhodobacterales</taxon>
        <taxon>Paracoccaceae</taxon>
        <taxon>Pikeienuella</taxon>
    </lineage>
</organism>
<dbReference type="GO" id="GO:0003677">
    <property type="term" value="F:DNA binding"/>
    <property type="evidence" value="ECO:0007669"/>
    <property type="project" value="UniProtKB-KW"/>
</dbReference>
<keyword evidence="1" id="KW-0238">DNA-binding</keyword>
<dbReference type="EMBL" id="CP049056">
    <property type="protein sequence ID" value="QIE55081.1"/>
    <property type="molecule type" value="Genomic_DNA"/>
</dbReference>
<dbReference type="Pfam" id="PF02082">
    <property type="entry name" value="Rrf2"/>
    <property type="match status" value="1"/>
</dbReference>
<protein>
    <submittedName>
        <fullName evidence="2">Rrf2 family transcriptional regulator</fullName>
    </submittedName>
</protein>
<dbReference type="InterPro" id="IPR036390">
    <property type="entry name" value="WH_DNA-bd_sf"/>
</dbReference>
<proteinExistence type="predicted"/>
<reference evidence="2 3" key="1">
    <citation type="submission" date="2020-02" db="EMBL/GenBank/DDBJ databases">
        <title>complete genome sequence of Rhodobacteraceae bacterium.</title>
        <authorList>
            <person name="Park J."/>
            <person name="Kim Y.-S."/>
            <person name="Kim K.-H."/>
        </authorList>
    </citation>
    <scope>NUCLEOTIDE SEQUENCE [LARGE SCALE GENOMIC DNA]</scope>
    <source>
        <strain evidence="2 3">RR4-56</strain>
    </source>
</reference>
<dbReference type="Proteomes" id="UP000503336">
    <property type="component" value="Chromosome"/>
</dbReference>
<dbReference type="GO" id="GO:0005829">
    <property type="term" value="C:cytosol"/>
    <property type="evidence" value="ECO:0007669"/>
    <property type="project" value="TreeGrafter"/>
</dbReference>